<reference evidence="2" key="2">
    <citation type="journal article" date="2016" name="G3 (Bethesda)">
        <title>Genome Evolution in Three Species of Cactophilic Drosophila.</title>
        <authorList>
            <person name="Sanchez-Flores A."/>
            <person name="Penazola F."/>
            <person name="Carpinteyro-Ponce J."/>
            <person name="Nazario-Yepiz N."/>
            <person name="Abreu-Goodger C."/>
            <person name="Machado C.A."/>
            <person name="Markow T.A."/>
        </authorList>
    </citation>
    <scope>NUCLEOTIDE SEQUENCE [LARGE SCALE GENOMIC DNA]</scope>
</reference>
<dbReference type="RefSeq" id="XP_017870109.1">
    <property type="nucleotide sequence ID" value="XM_018014620.1"/>
</dbReference>
<dbReference type="InterPro" id="IPR024460">
    <property type="entry name" value="Protamine-like"/>
</dbReference>
<dbReference type="Proteomes" id="UP000694904">
    <property type="component" value="Chromosome X"/>
</dbReference>
<dbReference type="GeneID" id="108618564"/>
<feature type="compositionally biased region" description="Basic and acidic residues" evidence="1">
    <location>
        <begin position="28"/>
        <end position="37"/>
    </location>
</feature>
<dbReference type="Pfam" id="PF06382">
    <property type="entry name" value="Protamine_like"/>
    <property type="match status" value="1"/>
</dbReference>
<feature type="compositionally biased region" description="Low complexity" evidence="1">
    <location>
        <begin position="55"/>
        <end position="64"/>
    </location>
</feature>
<gene>
    <name evidence="3" type="primary">LOC108618564</name>
</gene>
<feature type="compositionally biased region" description="Basic residues" evidence="1">
    <location>
        <begin position="1"/>
        <end position="27"/>
    </location>
</feature>
<keyword evidence="2" id="KW-1185">Reference proteome</keyword>
<accession>A0ABM1PSC3</accession>
<evidence type="ECO:0000313" key="2">
    <source>
        <dbReference type="Proteomes" id="UP000694904"/>
    </source>
</evidence>
<evidence type="ECO:0000256" key="1">
    <source>
        <dbReference type="SAM" id="MobiDB-lite"/>
    </source>
</evidence>
<sequence length="160" mass="17884">MKTKARATKKQAIKPKAGAAKKSKRNGKCKDQTERTKSVPKIRMSRKITIPTDQSSAATSSASTNPKSISGKATSCAKKKTNCASLKRKFNNCIKANKSNKPNQNTSQSYLEFLHEYKLRNGMVPEKEVVQRAAIAYCLLSEHLRQKYLRQAKLKRNGLI</sequence>
<name>A0ABM1PSC3_DROAR</name>
<reference evidence="2" key="1">
    <citation type="journal article" date="1997" name="Nucleic Acids Res.">
        <title>tRNAscan-SE: a program for improved detection of transfer RNA genes in genomic sequence.</title>
        <authorList>
            <person name="Lowe T.M."/>
            <person name="Eddy S.R."/>
        </authorList>
    </citation>
    <scope>NUCLEOTIDE SEQUENCE [LARGE SCALE GENOMIC DNA]</scope>
</reference>
<reference evidence="3" key="3">
    <citation type="submission" date="2025-08" db="UniProtKB">
        <authorList>
            <consortium name="RefSeq"/>
        </authorList>
    </citation>
    <scope>IDENTIFICATION</scope>
    <source>
        <tissue evidence="3">Whole organism</tissue>
    </source>
</reference>
<feature type="region of interest" description="Disordered" evidence="1">
    <location>
        <begin position="1"/>
        <end position="74"/>
    </location>
</feature>
<protein>
    <submittedName>
        <fullName evidence="3">Uncharacterized protein LOC108618564</fullName>
    </submittedName>
</protein>
<evidence type="ECO:0000313" key="3">
    <source>
        <dbReference type="RefSeq" id="XP_017870109.1"/>
    </source>
</evidence>
<organism evidence="2 3">
    <name type="scientific">Drosophila arizonae</name>
    <name type="common">Fruit fly</name>
    <dbReference type="NCBI Taxonomy" id="7263"/>
    <lineage>
        <taxon>Eukaryota</taxon>
        <taxon>Metazoa</taxon>
        <taxon>Ecdysozoa</taxon>
        <taxon>Arthropoda</taxon>
        <taxon>Hexapoda</taxon>
        <taxon>Insecta</taxon>
        <taxon>Pterygota</taxon>
        <taxon>Neoptera</taxon>
        <taxon>Endopterygota</taxon>
        <taxon>Diptera</taxon>
        <taxon>Brachycera</taxon>
        <taxon>Muscomorpha</taxon>
        <taxon>Ephydroidea</taxon>
        <taxon>Drosophilidae</taxon>
        <taxon>Drosophila</taxon>
    </lineage>
</organism>
<proteinExistence type="predicted"/>